<dbReference type="PROSITE" id="PS51790">
    <property type="entry name" value="MSRB"/>
    <property type="match status" value="1"/>
</dbReference>
<sequence>MTKKEIYLAGGCFWGVEAFFSRMIGVISTQVGYANGRGEDTDYHRIKETGHSETVHLVYDSDRIGLAELLERYFTIIDPTSVNKQGADVGTQYRTGIYYVDEDALPVIDSVMKKKGEEISKPIAVEVEKLRNFVRAEEYHQRYLEKHPGGYCHVNLSNIPGEKPKIKPEDYKVMTEDEKRQTLSELEYRVTQNSATEAPFQNEYHDRFEKGIYVDITSGEPLFLSDDKFDSGCGWPAFSRPIEESSIQYVEDNSFNMRRVEVRTKHSDSHLGHVFSDGPEELGGLRFCINSASLRFIPYERMDEEGYGKWKTLLED</sequence>
<dbReference type="NCBIfam" id="TIGR00357">
    <property type="entry name" value="peptide-methionine (R)-S-oxide reductase MsrB"/>
    <property type="match status" value="1"/>
</dbReference>
<dbReference type="EMBL" id="JBHSHL010000033">
    <property type="protein sequence ID" value="MFC4805148.1"/>
    <property type="molecule type" value="Genomic_DNA"/>
</dbReference>
<dbReference type="InterPro" id="IPR036509">
    <property type="entry name" value="Met_Sox_Rdtase_MsrA_sf"/>
</dbReference>
<accession>A0ABV9QMI6</accession>
<dbReference type="PANTHER" id="PTHR10173:SF52">
    <property type="entry name" value="METHIONINE-R-SULFOXIDE REDUCTASE B1"/>
    <property type="match status" value="1"/>
</dbReference>
<keyword evidence="12" id="KW-1185">Reference proteome</keyword>
<dbReference type="InterPro" id="IPR002569">
    <property type="entry name" value="Met_Sox_Rdtase_MsrA_dom"/>
</dbReference>
<evidence type="ECO:0000256" key="7">
    <source>
        <dbReference type="ARBA" id="ARBA00048782"/>
    </source>
</evidence>
<dbReference type="RefSeq" id="WP_379788688.1">
    <property type="nucleotide sequence ID" value="NZ_JBHSHL010000033.1"/>
</dbReference>
<evidence type="ECO:0000256" key="6">
    <source>
        <dbReference type="ARBA" id="ARBA00048488"/>
    </source>
</evidence>
<evidence type="ECO:0000313" key="11">
    <source>
        <dbReference type="EMBL" id="MFC4805148.1"/>
    </source>
</evidence>
<dbReference type="EC" id="1.8.4.11" evidence="9"/>
<comment type="catalytic activity">
    <reaction evidence="7 9">
        <text>[thioredoxin]-disulfide + L-methionine + H2O = L-methionine (S)-S-oxide + [thioredoxin]-dithiol</text>
        <dbReference type="Rhea" id="RHEA:19993"/>
        <dbReference type="Rhea" id="RHEA-COMP:10698"/>
        <dbReference type="Rhea" id="RHEA-COMP:10700"/>
        <dbReference type="ChEBI" id="CHEBI:15377"/>
        <dbReference type="ChEBI" id="CHEBI:29950"/>
        <dbReference type="ChEBI" id="CHEBI:50058"/>
        <dbReference type="ChEBI" id="CHEBI:57844"/>
        <dbReference type="ChEBI" id="CHEBI:58772"/>
        <dbReference type="EC" id="1.8.4.11"/>
    </reaction>
</comment>
<dbReference type="HAMAP" id="MF_01401">
    <property type="entry name" value="MsrA"/>
    <property type="match status" value="1"/>
</dbReference>
<dbReference type="Gene3D" id="3.30.1060.10">
    <property type="entry name" value="Peptide methionine sulphoxide reductase MsrA"/>
    <property type="match status" value="1"/>
</dbReference>
<dbReference type="EC" id="1.8.4.12" evidence="8"/>
<dbReference type="NCBIfam" id="TIGR00401">
    <property type="entry name" value="msrA"/>
    <property type="match status" value="1"/>
</dbReference>
<comment type="similarity">
    <text evidence="8">Belongs to the MsrB Met sulfoxide reductase family.</text>
</comment>
<comment type="similarity">
    <text evidence="1">In the C-terminal section; belongs to the MsrB Met sulfoxide reductase family.</text>
</comment>
<evidence type="ECO:0000256" key="4">
    <source>
        <dbReference type="ARBA" id="ARBA00023268"/>
    </source>
</evidence>
<keyword evidence="4" id="KW-0511">Multifunctional enzyme</keyword>
<organism evidence="11 12">
    <name type="scientific">Filifactor villosus</name>
    <dbReference type="NCBI Taxonomy" id="29374"/>
    <lineage>
        <taxon>Bacteria</taxon>
        <taxon>Bacillati</taxon>
        <taxon>Bacillota</taxon>
        <taxon>Clostridia</taxon>
        <taxon>Peptostreptococcales</taxon>
        <taxon>Filifactoraceae</taxon>
        <taxon>Filifactor</taxon>
    </lineage>
</organism>
<evidence type="ECO:0000256" key="8">
    <source>
        <dbReference type="HAMAP-Rule" id="MF_01400"/>
    </source>
</evidence>
<keyword evidence="3 8" id="KW-0560">Oxidoreductase</keyword>
<dbReference type="InterPro" id="IPR028427">
    <property type="entry name" value="Met_Sox_Rdtase_MsrB"/>
</dbReference>
<feature type="domain" description="MsrB" evidence="10">
    <location>
        <begin position="176"/>
        <end position="299"/>
    </location>
</feature>
<dbReference type="Pfam" id="PF01641">
    <property type="entry name" value="SelR"/>
    <property type="match status" value="1"/>
</dbReference>
<protein>
    <recommendedName>
        <fullName evidence="8 9">Multifunctional fusion protein</fullName>
    </recommendedName>
    <domain>
        <recommendedName>
            <fullName evidence="9">Peptide methionine sulfoxide reductase MsrA</fullName>
            <shortName evidence="9">Protein-methionine-S-oxide reductase</shortName>
            <ecNumber evidence="9">1.8.4.11</ecNumber>
        </recommendedName>
        <alternativeName>
            <fullName evidence="9">Peptide-methionine (S)-S-oxide reductase</fullName>
            <shortName evidence="9">Peptide Met(O) reductase</shortName>
        </alternativeName>
    </domain>
    <domain>
        <recommendedName>
            <fullName evidence="8">Peptide methionine sulfoxide reductase MsrB</fullName>
            <ecNumber evidence="8">1.8.4.12</ecNumber>
        </recommendedName>
        <alternativeName>
            <fullName evidence="8">Peptide-methionine (R)-S-oxide reductase</fullName>
        </alternativeName>
    </domain>
</protein>
<evidence type="ECO:0000259" key="10">
    <source>
        <dbReference type="PROSITE" id="PS51790"/>
    </source>
</evidence>
<dbReference type="PANTHER" id="PTHR10173">
    <property type="entry name" value="METHIONINE SULFOXIDE REDUCTASE"/>
    <property type="match status" value="1"/>
</dbReference>
<comment type="similarity">
    <text evidence="2">In the N-terminal section; belongs to the MsrA Met sulfoxide reductase family.</text>
</comment>
<dbReference type="GO" id="GO:0033743">
    <property type="term" value="F:peptide-methionine (R)-S-oxide reductase activity"/>
    <property type="evidence" value="ECO:0007669"/>
    <property type="project" value="UniProtKB-EC"/>
</dbReference>
<dbReference type="Pfam" id="PF01625">
    <property type="entry name" value="PMSR"/>
    <property type="match status" value="1"/>
</dbReference>
<gene>
    <name evidence="8 11" type="primary">msrB</name>
    <name evidence="9" type="synonym">msrA</name>
    <name evidence="11" type="ORF">ACFO4R_08630</name>
</gene>
<dbReference type="InterPro" id="IPR002579">
    <property type="entry name" value="Met_Sox_Rdtase_MsrB_dom"/>
</dbReference>
<comment type="caution">
    <text evidence="8">Lacks conserved residue(s) required for the propagation of feature annotation.</text>
</comment>
<comment type="function">
    <text evidence="9">Has an important function as a repair enzyme for proteins that have been inactivated by oxidation. Catalyzes the reversible oxidation-reduction of methionine sulfoxide in proteins to methionine.</text>
</comment>
<evidence type="ECO:0000256" key="1">
    <source>
        <dbReference type="ARBA" id="ARBA00008076"/>
    </source>
</evidence>
<comment type="catalytic activity">
    <reaction evidence="5 9">
        <text>L-methionyl-[protein] + [thioredoxin]-disulfide + H2O = L-methionyl-(S)-S-oxide-[protein] + [thioredoxin]-dithiol</text>
        <dbReference type="Rhea" id="RHEA:14217"/>
        <dbReference type="Rhea" id="RHEA-COMP:10698"/>
        <dbReference type="Rhea" id="RHEA-COMP:10700"/>
        <dbReference type="Rhea" id="RHEA-COMP:12313"/>
        <dbReference type="Rhea" id="RHEA-COMP:12315"/>
        <dbReference type="ChEBI" id="CHEBI:15377"/>
        <dbReference type="ChEBI" id="CHEBI:16044"/>
        <dbReference type="ChEBI" id="CHEBI:29950"/>
        <dbReference type="ChEBI" id="CHEBI:44120"/>
        <dbReference type="ChEBI" id="CHEBI:50058"/>
        <dbReference type="EC" id="1.8.4.11"/>
    </reaction>
</comment>
<comment type="similarity">
    <text evidence="9">Belongs to the MsrA Met sulfoxide reductase family.</text>
</comment>
<evidence type="ECO:0000256" key="9">
    <source>
        <dbReference type="HAMAP-Rule" id="MF_01401"/>
    </source>
</evidence>
<evidence type="ECO:0000256" key="3">
    <source>
        <dbReference type="ARBA" id="ARBA00023002"/>
    </source>
</evidence>
<proteinExistence type="inferred from homology"/>
<evidence type="ECO:0000256" key="2">
    <source>
        <dbReference type="ARBA" id="ARBA00011017"/>
    </source>
</evidence>
<reference evidence="12" key="1">
    <citation type="journal article" date="2019" name="Int. J. Syst. Evol. Microbiol.">
        <title>The Global Catalogue of Microorganisms (GCM) 10K type strain sequencing project: providing services to taxonomists for standard genome sequencing and annotation.</title>
        <authorList>
            <consortium name="The Broad Institute Genomics Platform"/>
            <consortium name="The Broad Institute Genome Sequencing Center for Infectious Disease"/>
            <person name="Wu L."/>
            <person name="Ma J."/>
        </authorList>
    </citation>
    <scope>NUCLEOTIDE SEQUENCE [LARGE SCALE GENOMIC DNA]</scope>
    <source>
        <strain evidence="12">CCUG 46385</strain>
    </source>
</reference>
<dbReference type="SUPFAM" id="SSF55068">
    <property type="entry name" value="Peptide methionine sulfoxide reductase"/>
    <property type="match status" value="1"/>
</dbReference>
<comment type="caution">
    <text evidence="11">The sequence shown here is derived from an EMBL/GenBank/DDBJ whole genome shotgun (WGS) entry which is preliminary data.</text>
</comment>
<name>A0ABV9QMI6_9FIRM</name>
<dbReference type="InterPro" id="IPR011057">
    <property type="entry name" value="Mss4-like_sf"/>
</dbReference>
<evidence type="ECO:0000256" key="5">
    <source>
        <dbReference type="ARBA" id="ARBA00047806"/>
    </source>
</evidence>
<dbReference type="Proteomes" id="UP001595916">
    <property type="component" value="Unassembled WGS sequence"/>
</dbReference>
<dbReference type="HAMAP" id="MF_01400">
    <property type="entry name" value="MsrB"/>
    <property type="match status" value="1"/>
</dbReference>
<comment type="catalytic activity">
    <reaction evidence="6 8">
        <text>L-methionyl-[protein] + [thioredoxin]-disulfide + H2O = L-methionyl-(R)-S-oxide-[protein] + [thioredoxin]-dithiol</text>
        <dbReference type="Rhea" id="RHEA:24164"/>
        <dbReference type="Rhea" id="RHEA-COMP:10698"/>
        <dbReference type="Rhea" id="RHEA-COMP:10700"/>
        <dbReference type="Rhea" id="RHEA-COMP:12313"/>
        <dbReference type="Rhea" id="RHEA-COMP:12314"/>
        <dbReference type="ChEBI" id="CHEBI:15377"/>
        <dbReference type="ChEBI" id="CHEBI:16044"/>
        <dbReference type="ChEBI" id="CHEBI:29950"/>
        <dbReference type="ChEBI" id="CHEBI:45764"/>
        <dbReference type="ChEBI" id="CHEBI:50058"/>
        <dbReference type="EC" id="1.8.4.12"/>
    </reaction>
</comment>
<dbReference type="SUPFAM" id="SSF51316">
    <property type="entry name" value="Mss4-like"/>
    <property type="match status" value="1"/>
</dbReference>
<feature type="active site" description="Nucleophile" evidence="8">
    <location>
        <position position="288"/>
    </location>
</feature>
<feature type="active site" evidence="9">
    <location>
        <position position="12"/>
    </location>
</feature>
<dbReference type="Gene3D" id="2.170.150.20">
    <property type="entry name" value="Peptide methionine sulfoxide reductase"/>
    <property type="match status" value="1"/>
</dbReference>
<evidence type="ECO:0000313" key="12">
    <source>
        <dbReference type="Proteomes" id="UP001595916"/>
    </source>
</evidence>